<gene>
    <name evidence="1" type="ORF">ABID19_006957</name>
</gene>
<dbReference type="EMBL" id="JBEPMC010000035">
    <property type="protein sequence ID" value="MET3583891.1"/>
    <property type="molecule type" value="Genomic_DNA"/>
</dbReference>
<evidence type="ECO:0000313" key="1">
    <source>
        <dbReference type="EMBL" id="MET3583891.1"/>
    </source>
</evidence>
<sequence length="160" mass="16813">MEEQLPAGLGEGKIAEFIEDDEVEPGKVIGNAALPAGTGLGLEPVDRSTTLKKRPRAPLRMGDGNGDRQMRLAGACPADQEDIALMGDEGAGGEIADQALVDRRAGKIEVLDILGQRKLGDGELVLMERACFSDISACNRSPTIFGGSCCRLMATPMISS</sequence>
<name>A0ABV2H028_9HYPH</name>
<protein>
    <submittedName>
        <fullName evidence="1">Uncharacterized protein</fullName>
    </submittedName>
</protein>
<evidence type="ECO:0000313" key="2">
    <source>
        <dbReference type="Proteomes" id="UP001549204"/>
    </source>
</evidence>
<organism evidence="1 2">
    <name type="scientific">Mesorhizobium robiniae</name>
    <dbReference type="NCBI Taxonomy" id="559315"/>
    <lineage>
        <taxon>Bacteria</taxon>
        <taxon>Pseudomonadati</taxon>
        <taxon>Pseudomonadota</taxon>
        <taxon>Alphaproteobacteria</taxon>
        <taxon>Hyphomicrobiales</taxon>
        <taxon>Phyllobacteriaceae</taxon>
        <taxon>Mesorhizobium</taxon>
    </lineage>
</organism>
<reference evidence="1 2" key="1">
    <citation type="submission" date="2024-06" db="EMBL/GenBank/DDBJ databases">
        <title>Genomic Encyclopedia of Type Strains, Phase IV (KMG-IV): sequencing the most valuable type-strain genomes for metagenomic binning, comparative biology and taxonomic classification.</title>
        <authorList>
            <person name="Goeker M."/>
        </authorList>
    </citation>
    <scope>NUCLEOTIDE SEQUENCE [LARGE SCALE GENOMIC DNA]</scope>
    <source>
        <strain evidence="1 2">DSM 100022</strain>
    </source>
</reference>
<proteinExistence type="predicted"/>
<comment type="caution">
    <text evidence="1">The sequence shown here is derived from an EMBL/GenBank/DDBJ whole genome shotgun (WGS) entry which is preliminary data.</text>
</comment>
<keyword evidence="2" id="KW-1185">Reference proteome</keyword>
<accession>A0ABV2H028</accession>
<dbReference type="Proteomes" id="UP001549204">
    <property type="component" value="Unassembled WGS sequence"/>
</dbReference>